<accession>A0ABN2U724</accession>
<comment type="caution">
    <text evidence="1">The sequence shown here is derived from an EMBL/GenBank/DDBJ whole genome shotgun (WGS) entry which is preliminary data.</text>
</comment>
<dbReference type="Proteomes" id="UP001500751">
    <property type="component" value="Unassembled WGS sequence"/>
</dbReference>
<reference evidence="1 2" key="1">
    <citation type="journal article" date="2019" name="Int. J. Syst. Evol. Microbiol.">
        <title>The Global Catalogue of Microorganisms (GCM) 10K type strain sequencing project: providing services to taxonomists for standard genome sequencing and annotation.</title>
        <authorList>
            <consortium name="The Broad Institute Genomics Platform"/>
            <consortium name="The Broad Institute Genome Sequencing Center for Infectious Disease"/>
            <person name="Wu L."/>
            <person name="Ma J."/>
        </authorList>
    </citation>
    <scope>NUCLEOTIDE SEQUENCE [LARGE SCALE GENOMIC DNA]</scope>
    <source>
        <strain evidence="1 2">JCM 16014</strain>
    </source>
</reference>
<evidence type="ECO:0000313" key="1">
    <source>
        <dbReference type="EMBL" id="GAA2031090.1"/>
    </source>
</evidence>
<organism evidence="1 2">
    <name type="scientific">Catenulispora yoronensis</name>
    <dbReference type="NCBI Taxonomy" id="450799"/>
    <lineage>
        <taxon>Bacteria</taxon>
        <taxon>Bacillati</taxon>
        <taxon>Actinomycetota</taxon>
        <taxon>Actinomycetes</taxon>
        <taxon>Catenulisporales</taxon>
        <taxon>Catenulisporaceae</taxon>
        <taxon>Catenulispora</taxon>
    </lineage>
</organism>
<proteinExistence type="predicted"/>
<evidence type="ECO:0008006" key="3">
    <source>
        <dbReference type="Google" id="ProtNLM"/>
    </source>
</evidence>
<sequence>MSPVPWVTLEPTQTETIIAVMLCRLNPSAVRIRPSQGDGGIDVIQITPDGWIVDQIKYFAETLDDSQKKQIVKSFGKVRAFAAQQGAGIAEWHLVTPLDPTKENRLDWFSTITANADFTCEWRGKAHVEGWVSEFPEVVDYYLRDGKDRLAQLVTAVATMCRLFTDSDTIAQQGTLEPADTVTGLRSVYEALNAHDPHYRYGFSVDGELVDVPPEPHQVAVLQIETTSCWVTFKVYARYDAAVLDRPVPIVFEVTAAPDSEAARIMTDFQTYGSPVVLDTGDGVSITVAADLPAGLGQLVSGQLAGFSLTALPATPFPARLQLIDAEGNELAIVRLNLQPALTNLDGSGMFIAGTEQHGVFDAELRIQRQAGTVTTKLQGHDPAGLAPDDVLPALRLLSGLHHPNQYRVVGAHGPKQGDAIAIPQPDSPSADLLVLTKFVEALSIMQQHTTEQIRVPDAAGFGAPAILELIELGQLLKDGRRQSSWTSMSTTLSPDTRLPEDGGSLLIVQQATYNLEGRQIELGRVRTILDSVRFTQSETDGKGRRHVVMVPGRSDKMTAIHEPLDVH</sequence>
<protein>
    <recommendedName>
        <fullName evidence="3">Restriction endonuclease type IV Mrr domain-containing protein</fullName>
    </recommendedName>
</protein>
<dbReference type="RefSeq" id="WP_344666542.1">
    <property type="nucleotide sequence ID" value="NZ_BAAAQN010000017.1"/>
</dbReference>
<evidence type="ECO:0000313" key="2">
    <source>
        <dbReference type="Proteomes" id="UP001500751"/>
    </source>
</evidence>
<gene>
    <name evidence="1" type="ORF">GCM10009839_33700</name>
</gene>
<keyword evidence="2" id="KW-1185">Reference proteome</keyword>
<dbReference type="EMBL" id="BAAAQN010000017">
    <property type="protein sequence ID" value="GAA2031090.1"/>
    <property type="molecule type" value="Genomic_DNA"/>
</dbReference>
<name>A0ABN2U724_9ACTN</name>